<accession>A0AAD6G800</accession>
<keyword evidence="2" id="KW-1185">Reference proteome</keyword>
<dbReference type="GeneID" id="81594666"/>
<dbReference type="EMBL" id="JAPVEA010000001">
    <property type="protein sequence ID" value="KAJ5465343.1"/>
    <property type="molecule type" value="Genomic_DNA"/>
</dbReference>
<protein>
    <submittedName>
        <fullName evidence="1">Uncharacterized protein</fullName>
    </submittedName>
</protein>
<comment type="caution">
    <text evidence="1">The sequence shown here is derived from an EMBL/GenBank/DDBJ whole genome shotgun (WGS) entry which is preliminary data.</text>
</comment>
<dbReference type="AlphaFoldDB" id="A0AAD6G800"/>
<gene>
    <name evidence="1" type="ORF">N7458_001029</name>
</gene>
<sequence length="72" mass="8744">MLDTESRLKYGHEKEENNVMKQNEIEILFDITISWGRIISIFMARQDHLKKNLLEEENLTDEIPRPKNYWTH</sequence>
<name>A0AAD6G800_9EURO</name>
<dbReference type="Proteomes" id="UP001213681">
    <property type="component" value="Unassembled WGS sequence"/>
</dbReference>
<reference evidence="1" key="2">
    <citation type="journal article" date="2023" name="IMA Fungus">
        <title>Comparative genomic study of the Penicillium genus elucidates a diverse pangenome and 15 lateral gene transfer events.</title>
        <authorList>
            <person name="Petersen C."/>
            <person name="Sorensen T."/>
            <person name="Nielsen M.R."/>
            <person name="Sondergaard T.E."/>
            <person name="Sorensen J.L."/>
            <person name="Fitzpatrick D.A."/>
            <person name="Frisvad J.C."/>
            <person name="Nielsen K.L."/>
        </authorList>
    </citation>
    <scope>NUCLEOTIDE SEQUENCE</scope>
    <source>
        <strain evidence="1">IBT 16125</strain>
    </source>
</reference>
<reference evidence="1" key="1">
    <citation type="submission" date="2022-12" db="EMBL/GenBank/DDBJ databases">
        <authorList>
            <person name="Petersen C."/>
        </authorList>
    </citation>
    <scope>NUCLEOTIDE SEQUENCE</scope>
    <source>
        <strain evidence="1">IBT 16125</strain>
    </source>
</reference>
<proteinExistence type="predicted"/>
<evidence type="ECO:0000313" key="1">
    <source>
        <dbReference type="EMBL" id="KAJ5465343.1"/>
    </source>
</evidence>
<organism evidence="1 2">
    <name type="scientific">Penicillium daleae</name>
    <dbReference type="NCBI Taxonomy" id="63821"/>
    <lineage>
        <taxon>Eukaryota</taxon>
        <taxon>Fungi</taxon>
        <taxon>Dikarya</taxon>
        <taxon>Ascomycota</taxon>
        <taxon>Pezizomycotina</taxon>
        <taxon>Eurotiomycetes</taxon>
        <taxon>Eurotiomycetidae</taxon>
        <taxon>Eurotiales</taxon>
        <taxon>Aspergillaceae</taxon>
        <taxon>Penicillium</taxon>
    </lineage>
</organism>
<evidence type="ECO:0000313" key="2">
    <source>
        <dbReference type="Proteomes" id="UP001213681"/>
    </source>
</evidence>
<dbReference type="RefSeq" id="XP_056772190.1">
    <property type="nucleotide sequence ID" value="XM_056904423.1"/>
</dbReference>